<dbReference type="Pfam" id="PF06748">
    <property type="entry name" value="DUF1217"/>
    <property type="match status" value="3"/>
</dbReference>
<reference evidence="2" key="1">
    <citation type="submission" date="2016-10" db="EMBL/GenBank/DDBJ databases">
        <authorList>
            <person name="Varghese N."/>
            <person name="Submissions S."/>
        </authorList>
    </citation>
    <scope>NUCLEOTIDE SEQUENCE [LARGE SCALE GENOMIC DNA]</scope>
    <source>
        <strain evidence="2">DSM 1565</strain>
    </source>
</reference>
<dbReference type="InterPro" id="IPR023157">
    <property type="entry name" value="AGR-C-984p-like_sf"/>
</dbReference>
<dbReference type="InterPro" id="IPR010626">
    <property type="entry name" value="DUF1217"/>
</dbReference>
<sequence>MISTYLLYRTYAADLPKTLSRISAQSDVSNAAKYYQANIDKVKTVDEFLNNPRLFSYAMTSYGLSDMTYAKAFMKKVLTSDLTDSKSFVNKLTDTRFLEFAKAFQFSTDGTLATQPTLAQNSKEESDTIGLYTQQQVNKGIAASTEATYYQAAIGNITSVDQLMANPRLLNFAVTAYGLNANITSAATIRAVLTSDLSDPNSAANTLGSSNSNYQLLAAAFNFATDGSVNGTAQSNDKIINTVSQYFNATGSSATSSAATFKTQYYNSAISSVTSVDDFLANSTLFDVAMTSVGLNPNTQSKTLLRQILTSDLDDPGSVANQQTNAVFKKLAAMFSFNTDGSVKDGAAQTSAQVSSLLASYSANYNAAQTASNNTATAAYKDAVAGISSVQDLLNSSAYNYILSAYGLDPLKTTKYTITKILQSDPSDPNSFANQSHNPAYIAMASAFNFDSNGKAKTAAVAQTDSNLTATVKLYMAQSGTSTTALDQAEADSNYYATTIATINNVDDLLKDTKLVNFMLSAYGLKDAKLSTSDLRTILTSDPLDPKSYINKTVNSKYRPLAVAFNFGTDGKTLTVPAGEAQYRSQMIATTDGYLQQTMETQAGDQSDGVRLALYFQRKASGITSPYQILADKALVQFAQTALGLSSMMSAADIDTQAKMITKRLDLADLQDPAKLNKLIAKFAALYDAQNADTSQSAVLQILQGNSSSNGIITINPITT</sequence>
<dbReference type="STRING" id="51670.SAMN04488557_0888"/>
<dbReference type="SUPFAM" id="SSF158837">
    <property type="entry name" value="AGR C 984p-like"/>
    <property type="match status" value="5"/>
</dbReference>
<organism evidence="1 2">
    <name type="scientific">Hyphomicrobium facile</name>
    <dbReference type="NCBI Taxonomy" id="51670"/>
    <lineage>
        <taxon>Bacteria</taxon>
        <taxon>Pseudomonadati</taxon>
        <taxon>Pseudomonadota</taxon>
        <taxon>Alphaproteobacteria</taxon>
        <taxon>Hyphomicrobiales</taxon>
        <taxon>Hyphomicrobiaceae</taxon>
        <taxon>Hyphomicrobium</taxon>
    </lineage>
</organism>
<name>A0A1I7MZU1_9HYPH</name>
<accession>A0A1I7MZU1</accession>
<proteinExistence type="predicted"/>
<dbReference type="RefSeq" id="WP_092864684.1">
    <property type="nucleotide sequence ID" value="NZ_FPCH01000001.1"/>
</dbReference>
<gene>
    <name evidence="1" type="ORF">SAMN04488557_0888</name>
</gene>
<dbReference type="EMBL" id="FPCH01000001">
    <property type="protein sequence ID" value="SFV27950.1"/>
    <property type="molecule type" value="Genomic_DNA"/>
</dbReference>
<keyword evidence="2" id="KW-1185">Reference proteome</keyword>
<evidence type="ECO:0008006" key="3">
    <source>
        <dbReference type="Google" id="ProtNLM"/>
    </source>
</evidence>
<evidence type="ECO:0000313" key="2">
    <source>
        <dbReference type="Proteomes" id="UP000199423"/>
    </source>
</evidence>
<evidence type="ECO:0000313" key="1">
    <source>
        <dbReference type="EMBL" id="SFV27950.1"/>
    </source>
</evidence>
<dbReference type="OrthoDB" id="7824597at2"/>
<dbReference type="Proteomes" id="UP000199423">
    <property type="component" value="Unassembled WGS sequence"/>
</dbReference>
<dbReference type="Gene3D" id="1.10.3700.10">
    <property type="entry name" value="AGR C 984p-like"/>
    <property type="match status" value="3"/>
</dbReference>
<dbReference type="AlphaFoldDB" id="A0A1I7MZU1"/>
<protein>
    <recommendedName>
        <fullName evidence="3">DUF1217 domain-containing protein</fullName>
    </recommendedName>
</protein>